<evidence type="ECO:0000313" key="1">
    <source>
        <dbReference type="EMBL" id="GAI60229.1"/>
    </source>
</evidence>
<protein>
    <submittedName>
        <fullName evidence="1">Uncharacterized protein</fullName>
    </submittedName>
</protein>
<comment type="caution">
    <text evidence="1">The sequence shown here is derived from an EMBL/GenBank/DDBJ whole genome shotgun (WGS) entry which is preliminary data.</text>
</comment>
<dbReference type="AlphaFoldDB" id="X1RXI5"/>
<organism evidence="1">
    <name type="scientific">marine sediment metagenome</name>
    <dbReference type="NCBI Taxonomy" id="412755"/>
    <lineage>
        <taxon>unclassified sequences</taxon>
        <taxon>metagenomes</taxon>
        <taxon>ecological metagenomes</taxon>
    </lineage>
</organism>
<dbReference type="EMBL" id="BARW01001472">
    <property type="protein sequence ID" value="GAI60229.1"/>
    <property type="molecule type" value="Genomic_DNA"/>
</dbReference>
<accession>X1RXI5</accession>
<reference evidence="1" key="1">
    <citation type="journal article" date="2014" name="Front. Microbiol.">
        <title>High frequency of phylogenetically diverse reductive dehalogenase-homologous genes in deep subseafloor sedimentary metagenomes.</title>
        <authorList>
            <person name="Kawai M."/>
            <person name="Futagami T."/>
            <person name="Toyoda A."/>
            <person name="Takaki Y."/>
            <person name="Nishi S."/>
            <person name="Hori S."/>
            <person name="Arai W."/>
            <person name="Tsubouchi T."/>
            <person name="Morono Y."/>
            <person name="Uchiyama I."/>
            <person name="Ito T."/>
            <person name="Fujiyama A."/>
            <person name="Inagaki F."/>
            <person name="Takami H."/>
        </authorList>
    </citation>
    <scope>NUCLEOTIDE SEQUENCE</scope>
    <source>
        <strain evidence="1">Expedition CK06-06</strain>
    </source>
</reference>
<gene>
    <name evidence="1" type="ORF">S12H4_04676</name>
</gene>
<proteinExistence type="predicted"/>
<sequence>MDLPQDPYSLDQFFIKPTDERGHGNKVQARIPPDLARVVEIIAQSGKFPYRTASDVFRDSIWRLAGLLAPKVDDYESKTIMAKLRAVEETLKAQEAGEGLMKVIDNLGLRLMALDSIGERKRIVAKVQREFSTVTEDYWRKRALRTLKERYGEYLERPDKGSF</sequence>
<name>X1RXI5_9ZZZZ</name>